<dbReference type="OrthoDB" id="292074at2759"/>
<evidence type="ECO:0000313" key="3">
    <source>
        <dbReference type="Proteomes" id="UP000692954"/>
    </source>
</evidence>
<comment type="caution">
    <text evidence="1">The sequence shown here is derived from an EMBL/GenBank/DDBJ whole genome shotgun (WGS) entry which is preliminary data.</text>
</comment>
<organism evidence="1 3">
    <name type="scientific">Paramecium sonneborni</name>
    <dbReference type="NCBI Taxonomy" id="65129"/>
    <lineage>
        <taxon>Eukaryota</taxon>
        <taxon>Sar</taxon>
        <taxon>Alveolata</taxon>
        <taxon>Ciliophora</taxon>
        <taxon>Intramacronucleata</taxon>
        <taxon>Oligohymenophorea</taxon>
        <taxon>Peniculida</taxon>
        <taxon>Parameciidae</taxon>
        <taxon>Paramecium</taxon>
    </lineage>
</organism>
<dbReference type="EMBL" id="CAJJDN010000008">
    <property type="protein sequence ID" value="CAD8054336.1"/>
    <property type="molecule type" value="Genomic_DNA"/>
</dbReference>
<name>A0A8S1KMX5_9CILI</name>
<dbReference type="EMBL" id="CAJJDN010000008">
    <property type="protein sequence ID" value="CAD8054338.1"/>
    <property type="molecule type" value="Genomic_DNA"/>
</dbReference>
<dbReference type="AlphaFoldDB" id="A0A8S1KMX5"/>
<protein>
    <submittedName>
        <fullName evidence="1">Uncharacterized protein</fullName>
    </submittedName>
</protein>
<evidence type="ECO:0000313" key="1">
    <source>
        <dbReference type="EMBL" id="CAD8054336.1"/>
    </source>
</evidence>
<proteinExistence type="predicted"/>
<keyword evidence="3" id="KW-1185">Reference proteome</keyword>
<accession>A0A8S1KMX5</accession>
<evidence type="ECO:0000313" key="2">
    <source>
        <dbReference type="EMBL" id="CAD8054338.1"/>
    </source>
</evidence>
<gene>
    <name evidence="1" type="ORF">PSON_ATCC_30995.1.T0080222</name>
    <name evidence="2" type="ORF">PSON_ATCC_30995.1.T0080224</name>
</gene>
<reference evidence="1" key="1">
    <citation type="submission" date="2021-01" db="EMBL/GenBank/DDBJ databases">
        <authorList>
            <consortium name="Genoscope - CEA"/>
            <person name="William W."/>
        </authorList>
    </citation>
    <scope>NUCLEOTIDE SEQUENCE</scope>
</reference>
<sequence>MGCTSTKLKSKKDLCFVNVPLQVGRKMSKEEGIISREYKINSTRISQAKKQIVSEVSPALSEGKNISFISNQKQPSKQ</sequence>
<dbReference type="Proteomes" id="UP000692954">
    <property type="component" value="Unassembled WGS sequence"/>
</dbReference>